<reference evidence="1 2" key="1">
    <citation type="submission" date="2024-04" db="EMBL/GenBank/DDBJ databases">
        <title>Tritrichomonas musculus Genome.</title>
        <authorList>
            <person name="Alves-Ferreira E."/>
            <person name="Grigg M."/>
            <person name="Lorenzi H."/>
            <person name="Galac M."/>
        </authorList>
    </citation>
    <scope>NUCLEOTIDE SEQUENCE [LARGE SCALE GENOMIC DNA]</scope>
    <source>
        <strain evidence="1 2">EAF2021</strain>
    </source>
</reference>
<gene>
    <name evidence="1" type="ORF">M9Y10_015494</name>
</gene>
<proteinExistence type="predicted"/>
<name>A0ABR2L2J1_9EUKA</name>
<dbReference type="InterPro" id="IPR015424">
    <property type="entry name" value="PyrdxlP-dep_Trfase"/>
</dbReference>
<dbReference type="EMBL" id="JAPFFF010000002">
    <property type="protein sequence ID" value="KAK8897538.1"/>
    <property type="molecule type" value="Genomic_DNA"/>
</dbReference>
<dbReference type="SUPFAM" id="SSF53383">
    <property type="entry name" value="PLP-dependent transferases"/>
    <property type="match status" value="1"/>
</dbReference>
<dbReference type="Proteomes" id="UP001470230">
    <property type="component" value="Unassembled WGS sequence"/>
</dbReference>
<keyword evidence="2" id="KW-1185">Reference proteome</keyword>
<protein>
    <submittedName>
        <fullName evidence="1">Uncharacterized protein</fullName>
    </submittedName>
</protein>
<evidence type="ECO:0000313" key="1">
    <source>
        <dbReference type="EMBL" id="KAK8897538.1"/>
    </source>
</evidence>
<accession>A0ABR2L2J1</accession>
<comment type="caution">
    <text evidence="1">The sequence shown here is derived from an EMBL/GenBank/DDBJ whole genome shotgun (WGS) entry which is preliminary data.</text>
</comment>
<evidence type="ECO:0000313" key="2">
    <source>
        <dbReference type="Proteomes" id="UP001470230"/>
    </source>
</evidence>
<organism evidence="1 2">
    <name type="scientific">Tritrichomonas musculus</name>
    <dbReference type="NCBI Taxonomy" id="1915356"/>
    <lineage>
        <taxon>Eukaryota</taxon>
        <taxon>Metamonada</taxon>
        <taxon>Parabasalia</taxon>
        <taxon>Tritrichomonadida</taxon>
        <taxon>Tritrichomonadidae</taxon>
        <taxon>Tritrichomonas</taxon>
    </lineage>
</organism>
<sequence length="106" mass="11977">MFINATHHAKYLGVMTTSLYTIEGSRSGAIAASCYFGHKQLKPYYKSILEANLIGTKKLIEKIQQSDDFELYKTHGLGQLCFTSKNIQNELSKDRIKLITTTIESK</sequence>